<evidence type="ECO:0000256" key="3">
    <source>
        <dbReference type="SAM" id="Coils"/>
    </source>
</evidence>
<dbReference type="PRINTS" id="PR00503">
    <property type="entry name" value="BROMODOMAIN"/>
</dbReference>
<dbReference type="Proteomes" id="UP001187471">
    <property type="component" value="Unassembled WGS sequence"/>
</dbReference>
<dbReference type="SMART" id="SM00297">
    <property type="entry name" value="BROMO"/>
    <property type="match status" value="2"/>
</dbReference>
<feature type="coiled-coil region" evidence="3">
    <location>
        <begin position="271"/>
        <end position="321"/>
    </location>
</feature>
<evidence type="ECO:0000256" key="2">
    <source>
        <dbReference type="PROSITE-ProRule" id="PRU00035"/>
    </source>
</evidence>
<dbReference type="AlphaFoldDB" id="A0AA88UPN5"/>
<dbReference type="Gene3D" id="1.20.920.10">
    <property type="entry name" value="Bromodomain-like"/>
    <property type="match status" value="2"/>
</dbReference>
<dbReference type="InterPro" id="IPR001487">
    <property type="entry name" value="Bromodomain"/>
</dbReference>
<comment type="caution">
    <text evidence="5">The sequence shown here is derived from an EMBL/GenBank/DDBJ whole genome shotgun (WGS) entry which is preliminary data.</text>
</comment>
<evidence type="ECO:0000259" key="4">
    <source>
        <dbReference type="PROSITE" id="PS50014"/>
    </source>
</evidence>
<feature type="domain" description="Bromo" evidence="4">
    <location>
        <begin position="333"/>
        <end position="387"/>
    </location>
</feature>
<dbReference type="PROSITE" id="PS50014">
    <property type="entry name" value="BROMODOMAIN_2"/>
    <property type="match status" value="2"/>
</dbReference>
<proteinExistence type="predicted"/>
<evidence type="ECO:0000313" key="6">
    <source>
        <dbReference type="Proteomes" id="UP001187471"/>
    </source>
</evidence>
<sequence length="487" mass="54937">MAKVASGLESCITKNWTKKRRRTEKVDSRRLKLRCSGILERLRAHPTGWVFSNPVDPIKLDIPDYFSVISRPMDFGTIKTKLEDGIYMSREEFEADVRLTLSNAMTYNPESNSVHLMARKLSEFFDQISNAANVDEDATARGSTHKKLRLKLASQGRSSCKVTSQRSYRYDACAPISSTNSLSKAQRKPEIRFPSGLCKSDFEADGASGGMGGKLMRCGPESLTTGVPTKESSAPKAQRVANLMNRFGPTILKAKQAVDTQSHPVQTQQEKERLRAEIRAAEAATRRWEEAELKAQRQREREAARDKLEKMEKTVELDNLQAERDFAILLGLDIPDYFSVISRPMNFGTIKAKLEDGIYTSCEEFEDDVRLKLSNAKTYNPESNAVHLMARKLSEFFDQISNAGNVDEGATARGSTYTKSRLNLASQGRSSCKVTQTVHTQSHPLQRQEEKERLRAEIRAAEVATRLREEAELKALRQRERERSCTK</sequence>
<dbReference type="InterPro" id="IPR052442">
    <property type="entry name" value="Env_Response_Regulator"/>
</dbReference>
<keyword evidence="3" id="KW-0175">Coiled coil</keyword>
<name>A0AA88UPN5_9ASTE</name>
<keyword evidence="1 2" id="KW-0103">Bromodomain</keyword>
<reference evidence="5" key="1">
    <citation type="submission" date="2022-12" db="EMBL/GenBank/DDBJ databases">
        <title>Draft genome assemblies for two species of Escallonia (Escalloniales).</title>
        <authorList>
            <person name="Chanderbali A."/>
            <person name="Dervinis C."/>
            <person name="Anghel I."/>
            <person name="Soltis D."/>
            <person name="Soltis P."/>
            <person name="Zapata F."/>
        </authorList>
    </citation>
    <scope>NUCLEOTIDE SEQUENCE</scope>
    <source>
        <strain evidence="5">UCBG92.1500</strain>
        <tissue evidence="5">Leaf</tissue>
    </source>
</reference>
<keyword evidence="6" id="KW-1185">Reference proteome</keyword>
<protein>
    <recommendedName>
        <fullName evidence="4">Bromo domain-containing protein</fullName>
    </recommendedName>
</protein>
<dbReference type="PANTHER" id="PTHR46136">
    <property type="entry name" value="TRANSCRIPTION FACTOR GTE8"/>
    <property type="match status" value="1"/>
</dbReference>
<dbReference type="Pfam" id="PF00439">
    <property type="entry name" value="Bromodomain"/>
    <property type="match status" value="2"/>
</dbReference>
<accession>A0AA88UPN5</accession>
<organism evidence="5 6">
    <name type="scientific">Escallonia rubra</name>
    <dbReference type="NCBI Taxonomy" id="112253"/>
    <lineage>
        <taxon>Eukaryota</taxon>
        <taxon>Viridiplantae</taxon>
        <taxon>Streptophyta</taxon>
        <taxon>Embryophyta</taxon>
        <taxon>Tracheophyta</taxon>
        <taxon>Spermatophyta</taxon>
        <taxon>Magnoliopsida</taxon>
        <taxon>eudicotyledons</taxon>
        <taxon>Gunneridae</taxon>
        <taxon>Pentapetalae</taxon>
        <taxon>asterids</taxon>
        <taxon>campanulids</taxon>
        <taxon>Escalloniales</taxon>
        <taxon>Escalloniaceae</taxon>
        <taxon>Escallonia</taxon>
    </lineage>
</organism>
<gene>
    <name evidence="5" type="ORF">RJ640_001144</name>
</gene>
<dbReference type="EMBL" id="JAVXUO010001363">
    <property type="protein sequence ID" value="KAK2983042.1"/>
    <property type="molecule type" value="Genomic_DNA"/>
</dbReference>
<dbReference type="InterPro" id="IPR036427">
    <property type="entry name" value="Bromodomain-like_sf"/>
</dbReference>
<feature type="domain" description="Bromo" evidence="4">
    <location>
        <begin position="43"/>
        <end position="115"/>
    </location>
</feature>
<evidence type="ECO:0000256" key="1">
    <source>
        <dbReference type="ARBA" id="ARBA00023117"/>
    </source>
</evidence>
<dbReference type="PANTHER" id="PTHR46136:SF19">
    <property type="entry name" value="TRANSCRIPTION FACTOR GTE12"/>
    <property type="match status" value="1"/>
</dbReference>
<dbReference type="SUPFAM" id="SSF47370">
    <property type="entry name" value="Bromodomain"/>
    <property type="match status" value="2"/>
</dbReference>
<evidence type="ECO:0000313" key="5">
    <source>
        <dbReference type="EMBL" id="KAK2983042.1"/>
    </source>
</evidence>